<dbReference type="Proteomes" id="UP001500604">
    <property type="component" value="Unassembled WGS sequence"/>
</dbReference>
<sequence>MRTLNKGTIIAIRVTLYVSLIAFGLLFSIGLIKSNYENFAVAILQQTEPPHEGSYSVISPWAWLYRTDNNSAYLQDMVNAHLGSYQEHELLSWTIDHDKLLNGNFPMEFLFRVKHSNGESLERFSIAGYFNPKVSFQHVHINE</sequence>
<gene>
    <name evidence="2" type="ORF">GCM10023116_09320</name>
</gene>
<reference evidence="3" key="1">
    <citation type="journal article" date="2019" name="Int. J. Syst. Evol. Microbiol.">
        <title>The Global Catalogue of Microorganisms (GCM) 10K type strain sequencing project: providing services to taxonomists for standard genome sequencing and annotation.</title>
        <authorList>
            <consortium name="The Broad Institute Genomics Platform"/>
            <consortium name="The Broad Institute Genome Sequencing Center for Infectious Disease"/>
            <person name="Wu L."/>
            <person name="Ma J."/>
        </authorList>
    </citation>
    <scope>NUCLEOTIDE SEQUENCE [LARGE SCALE GENOMIC DNA]</scope>
    <source>
        <strain evidence="3">JCM 17805</strain>
    </source>
</reference>
<dbReference type="RefSeq" id="WP_345194355.1">
    <property type="nucleotide sequence ID" value="NZ_BAABFL010000089.1"/>
</dbReference>
<keyword evidence="1" id="KW-0472">Membrane</keyword>
<evidence type="ECO:0000256" key="1">
    <source>
        <dbReference type="SAM" id="Phobius"/>
    </source>
</evidence>
<dbReference type="EMBL" id="BAABFL010000089">
    <property type="protein sequence ID" value="GAA4648662.1"/>
    <property type="molecule type" value="Genomic_DNA"/>
</dbReference>
<evidence type="ECO:0000313" key="2">
    <source>
        <dbReference type="EMBL" id="GAA4648662.1"/>
    </source>
</evidence>
<protein>
    <submittedName>
        <fullName evidence="2">Uncharacterized protein</fullName>
    </submittedName>
</protein>
<keyword evidence="1" id="KW-1133">Transmembrane helix</keyword>
<evidence type="ECO:0000313" key="3">
    <source>
        <dbReference type="Proteomes" id="UP001500604"/>
    </source>
</evidence>
<keyword evidence="3" id="KW-1185">Reference proteome</keyword>
<keyword evidence="1" id="KW-0812">Transmembrane</keyword>
<feature type="transmembrane region" description="Helical" evidence="1">
    <location>
        <begin position="12"/>
        <end position="32"/>
    </location>
</feature>
<accession>A0ABP8V1C4</accession>
<comment type="caution">
    <text evidence="2">The sequence shown here is derived from an EMBL/GenBank/DDBJ whole genome shotgun (WGS) entry which is preliminary data.</text>
</comment>
<organism evidence="2 3">
    <name type="scientific">Kistimonas scapharcae</name>
    <dbReference type="NCBI Taxonomy" id="1036133"/>
    <lineage>
        <taxon>Bacteria</taxon>
        <taxon>Pseudomonadati</taxon>
        <taxon>Pseudomonadota</taxon>
        <taxon>Gammaproteobacteria</taxon>
        <taxon>Oceanospirillales</taxon>
        <taxon>Endozoicomonadaceae</taxon>
        <taxon>Kistimonas</taxon>
    </lineage>
</organism>
<proteinExistence type="predicted"/>
<name>A0ABP8V1C4_9GAMM</name>